<dbReference type="OrthoDB" id="7763451at2759"/>
<gene>
    <name evidence="1" type="ORF">GIB67_023917</name>
</gene>
<name>A0A7J7NGC1_9MAGN</name>
<evidence type="ECO:0000313" key="1">
    <source>
        <dbReference type="EMBL" id="KAF6166207.1"/>
    </source>
</evidence>
<dbReference type="EMBL" id="JACGCM010000811">
    <property type="protein sequence ID" value="KAF6166207.1"/>
    <property type="molecule type" value="Genomic_DNA"/>
</dbReference>
<keyword evidence="2" id="KW-1185">Reference proteome</keyword>
<sequence>MLGKGSAIRQDAINKAKDFDEKHQLTSSTYVKVVSFDRGAELTYKITVRILVVNEKVKSVDQKLQVSDKTMVTFTASEKKLNDTDSAV</sequence>
<dbReference type="AlphaFoldDB" id="A0A7J7NGC1"/>
<evidence type="ECO:0000313" key="2">
    <source>
        <dbReference type="Proteomes" id="UP000541444"/>
    </source>
</evidence>
<reference evidence="1 2" key="1">
    <citation type="journal article" date="2020" name="IScience">
        <title>Genome Sequencing of the Endangered Kingdonia uniflora (Circaeasteraceae, Ranunculales) Reveals Potential Mechanisms of Evolutionary Specialization.</title>
        <authorList>
            <person name="Sun Y."/>
            <person name="Deng T."/>
            <person name="Zhang A."/>
            <person name="Moore M.J."/>
            <person name="Landis J.B."/>
            <person name="Lin N."/>
            <person name="Zhang H."/>
            <person name="Zhang X."/>
            <person name="Huang J."/>
            <person name="Zhang X."/>
            <person name="Sun H."/>
            <person name="Wang H."/>
        </authorList>
    </citation>
    <scope>NUCLEOTIDE SEQUENCE [LARGE SCALE GENOMIC DNA]</scope>
    <source>
        <strain evidence="1">TB1705</strain>
        <tissue evidence="1">Leaf</tissue>
    </source>
</reference>
<protein>
    <submittedName>
        <fullName evidence="1">Uncharacterized protein</fullName>
    </submittedName>
</protein>
<dbReference type="Proteomes" id="UP000541444">
    <property type="component" value="Unassembled WGS sequence"/>
</dbReference>
<comment type="caution">
    <text evidence="1">The sequence shown here is derived from an EMBL/GenBank/DDBJ whole genome shotgun (WGS) entry which is preliminary data.</text>
</comment>
<accession>A0A7J7NGC1</accession>
<organism evidence="1 2">
    <name type="scientific">Kingdonia uniflora</name>
    <dbReference type="NCBI Taxonomy" id="39325"/>
    <lineage>
        <taxon>Eukaryota</taxon>
        <taxon>Viridiplantae</taxon>
        <taxon>Streptophyta</taxon>
        <taxon>Embryophyta</taxon>
        <taxon>Tracheophyta</taxon>
        <taxon>Spermatophyta</taxon>
        <taxon>Magnoliopsida</taxon>
        <taxon>Ranunculales</taxon>
        <taxon>Circaeasteraceae</taxon>
        <taxon>Kingdonia</taxon>
    </lineage>
</organism>
<proteinExistence type="predicted"/>